<accession>K9WUF8</accession>
<evidence type="ECO:0000259" key="1">
    <source>
        <dbReference type="Pfam" id="PF00534"/>
    </source>
</evidence>
<dbReference type="EMBL" id="CP003642">
    <property type="protein sequence ID" value="AFZ23147.1"/>
    <property type="molecule type" value="Genomic_DNA"/>
</dbReference>
<dbReference type="STRING" id="56107.Cylst_0821"/>
<protein>
    <submittedName>
        <fullName evidence="2">Glycosyltransferase</fullName>
    </submittedName>
</protein>
<dbReference type="HOGENOM" id="CLU_009583_2_5_3"/>
<evidence type="ECO:0000313" key="2">
    <source>
        <dbReference type="EMBL" id="AFZ23147.1"/>
    </source>
</evidence>
<dbReference type="PANTHER" id="PTHR45947">
    <property type="entry name" value="SULFOQUINOVOSYL TRANSFERASE SQD2"/>
    <property type="match status" value="1"/>
</dbReference>
<dbReference type="InterPro" id="IPR001296">
    <property type="entry name" value="Glyco_trans_1"/>
</dbReference>
<feature type="domain" description="Glycosyl transferase family 1" evidence="1">
    <location>
        <begin position="205"/>
        <end position="362"/>
    </location>
</feature>
<evidence type="ECO:0000313" key="3">
    <source>
        <dbReference type="Proteomes" id="UP000010475"/>
    </source>
</evidence>
<organism evidence="2 3">
    <name type="scientific">Cylindrospermum stagnale PCC 7417</name>
    <dbReference type="NCBI Taxonomy" id="56107"/>
    <lineage>
        <taxon>Bacteria</taxon>
        <taxon>Bacillati</taxon>
        <taxon>Cyanobacteriota</taxon>
        <taxon>Cyanophyceae</taxon>
        <taxon>Nostocales</taxon>
        <taxon>Nostocaceae</taxon>
        <taxon>Cylindrospermum</taxon>
    </lineage>
</organism>
<dbReference type="GO" id="GO:0016757">
    <property type="term" value="F:glycosyltransferase activity"/>
    <property type="evidence" value="ECO:0007669"/>
    <property type="project" value="InterPro"/>
</dbReference>
<dbReference type="PANTHER" id="PTHR45947:SF3">
    <property type="entry name" value="SULFOQUINOVOSYL TRANSFERASE SQD2"/>
    <property type="match status" value="1"/>
</dbReference>
<gene>
    <name evidence="2" type="ORF">Cylst_0821</name>
</gene>
<dbReference type="AlphaFoldDB" id="K9WUF8"/>
<dbReference type="Pfam" id="PF00534">
    <property type="entry name" value="Glycos_transf_1"/>
    <property type="match status" value="1"/>
</dbReference>
<dbReference type="Proteomes" id="UP000010475">
    <property type="component" value="Chromosome"/>
</dbReference>
<dbReference type="SUPFAM" id="SSF53756">
    <property type="entry name" value="UDP-Glycosyltransferase/glycogen phosphorylase"/>
    <property type="match status" value="1"/>
</dbReference>
<sequence length="394" mass="44323">MSANQHLSKVAANLNLSPKFPKKTQHFFVFLEIYALEGGIQSYVKDIFRGYQEFNSAYSAEVLLLRDSPDCLNPFESENLKFHYFKNFSSQLARVNLALTLLKLLWQKRPQHVFCGHINLAVMIKTFCQPLGIPYTVLTYGKEVWKPLTDKERQALSSAAEIWTISRYSRDRLCAANSINPNTVQILPCAIDGDKFTPGPKQPELVEKYNLNNAKVLMTVARLWSGDIYKGVDVTIRALPQIAEVFPEVKYLVIGRGDDQPRLAQLAQDLGVSDRIVFAGFVPTEQLIAHYRLADAYIMPSQEGFGIVYLEAMASGVPVLSGDDDGSSDPLQDGKLGWQVPHRNQDAVATACIEILQKNDQRCDGKWLREQAIAIFGMDAFQQRLQEMLLSSDQ</sequence>
<keyword evidence="3" id="KW-1185">Reference proteome</keyword>
<keyword evidence="2" id="KW-0808">Transferase</keyword>
<dbReference type="RefSeq" id="WP_015206403.1">
    <property type="nucleotide sequence ID" value="NC_019757.1"/>
</dbReference>
<dbReference type="Gene3D" id="3.40.50.2000">
    <property type="entry name" value="Glycogen Phosphorylase B"/>
    <property type="match status" value="2"/>
</dbReference>
<dbReference type="OrthoDB" id="9802525at2"/>
<dbReference type="PATRIC" id="fig|56107.3.peg.916"/>
<name>K9WUF8_9NOST</name>
<dbReference type="KEGG" id="csg:Cylst_0821"/>
<reference evidence="2 3" key="1">
    <citation type="submission" date="2012-06" db="EMBL/GenBank/DDBJ databases">
        <title>Finished chromosome of genome of Cylindrospermum stagnale PCC 7417.</title>
        <authorList>
            <consortium name="US DOE Joint Genome Institute"/>
            <person name="Gugger M."/>
            <person name="Coursin T."/>
            <person name="Rippka R."/>
            <person name="Tandeau De Marsac N."/>
            <person name="Huntemann M."/>
            <person name="Wei C.-L."/>
            <person name="Han J."/>
            <person name="Detter J.C."/>
            <person name="Han C."/>
            <person name="Tapia R."/>
            <person name="Chen A."/>
            <person name="Kyrpides N."/>
            <person name="Mavromatis K."/>
            <person name="Markowitz V."/>
            <person name="Szeto E."/>
            <person name="Ivanova N."/>
            <person name="Pagani I."/>
            <person name="Pati A."/>
            <person name="Goodwin L."/>
            <person name="Nordberg H.P."/>
            <person name="Cantor M.N."/>
            <person name="Hua S.X."/>
            <person name="Woyke T."/>
            <person name="Kerfeld C.A."/>
        </authorList>
    </citation>
    <scope>NUCLEOTIDE SEQUENCE [LARGE SCALE GENOMIC DNA]</scope>
    <source>
        <strain evidence="2 3">PCC 7417</strain>
    </source>
</reference>
<proteinExistence type="predicted"/>
<dbReference type="InterPro" id="IPR050194">
    <property type="entry name" value="Glycosyltransferase_grp1"/>
</dbReference>
<dbReference type="eggNOG" id="COG0438">
    <property type="taxonomic scope" value="Bacteria"/>
</dbReference>